<name>A0A7R7DPT1_9ACTN</name>
<dbReference type="EMBL" id="AP023355">
    <property type="protein sequence ID" value="BCJ35532.1"/>
    <property type="molecule type" value="Genomic_DNA"/>
</dbReference>
<keyword evidence="2" id="KW-0472">Membrane</keyword>
<proteinExistence type="predicted"/>
<feature type="compositionally biased region" description="Gly residues" evidence="1">
    <location>
        <begin position="74"/>
        <end position="83"/>
    </location>
</feature>
<dbReference type="AlphaFoldDB" id="A0A7R7DPT1"/>
<feature type="transmembrane region" description="Helical" evidence="2">
    <location>
        <begin position="46"/>
        <end position="71"/>
    </location>
</feature>
<accession>A0A7R7DPT1</accession>
<evidence type="ECO:0000256" key="2">
    <source>
        <dbReference type="SAM" id="Phobius"/>
    </source>
</evidence>
<keyword evidence="2" id="KW-0812">Transmembrane</keyword>
<gene>
    <name evidence="3" type="ORF">Athai_30350</name>
</gene>
<evidence type="ECO:0000313" key="3">
    <source>
        <dbReference type="EMBL" id="BCJ35532.1"/>
    </source>
</evidence>
<evidence type="ECO:0008006" key="5">
    <source>
        <dbReference type="Google" id="ProtNLM"/>
    </source>
</evidence>
<dbReference type="Proteomes" id="UP000611640">
    <property type="component" value="Chromosome"/>
</dbReference>
<organism evidence="3 4">
    <name type="scientific">Actinocatenispora thailandica</name>
    <dbReference type="NCBI Taxonomy" id="227318"/>
    <lineage>
        <taxon>Bacteria</taxon>
        <taxon>Bacillati</taxon>
        <taxon>Actinomycetota</taxon>
        <taxon>Actinomycetes</taxon>
        <taxon>Micromonosporales</taxon>
        <taxon>Micromonosporaceae</taxon>
        <taxon>Actinocatenispora</taxon>
    </lineage>
</organism>
<protein>
    <recommendedName>
        <fullName evidence="5">DUF3558 domain-containing protein</fullName>
    </recommendedName>
</protein>
<evidence type="ECO:0000313" key="4">
    <source>
        <dbReference type="Proteomes" id="UP000611640"/>
    </source>
</evidence>
<keyword evidence="4" id="KW-1185">Reference proteome</keyword>
<reference evidence="3 4" key="1">
    <citation type="submission" date="2020-08" db="EMBL/GenBank/DDBJ databases">
        <title>Whole genome shotgun sequence of Actinocatenispora thailandica NBRC 105041.</title>
        <authorList>
            <person name="Komaki H."/>
            <person name="Tamura T."/>
        </authorList>
    </citation>
    <scope>NUCLEOTIDE SEQUENCE [LARGE SCALE GENOMIC DNA]</scope>
    <source>
        <strain evidence="3 4">NBRC 105041</strain>
    </source>
</reference>
<keyword evidence="2" id="KW-1133">Transmembrane helix</keyword>
<sequence>MTGVAAITNNRSMSDYTGWRPDQNPGATAPTGGWGSPTPPRPRRPAWFPAVLAVGAAALVGIVVVSVVLAVGGGTSGQPGAGGRTPSRTATPSASASASASAKTYSALPKECSIGSSKPKLVDGAKTDKTTDKDQWACSWEIFRSDKCAYLQVQVTRSVSSRGPIEDAKSSFADDKSYAGEANNKYEKDPKDISGLGDEAFTAKYTNVVVYGNTEADAKSYHLGGAWVEARAGNVVVSVKWGGASYDGASSDGKSYSGTNLGYSTADKQARAIVKYVLGRLS</sequence>
<dbReference type="KEGG" id="atl:Athai_30350"/>
<feature type="region of interest" description="Disordered" evidence="1">
    <location>
        <begin position="74"/>
        <end position="96"/>
    </location>
</feature>
<evidence type="ECO:0000256" key="1">
    <source>
        <dbReference type="SAM" id="MobiDB-lite"/>
    </source>
</evidence>
<feature type="region of interest" description="Disordered" evidence="1">
    <location>
        <begin position="1"/>
        <end position="41"/>
    </location>
</feature>
<feature type="compositionally biased region" description="Low complexity" evidence="1">
    <location>
        <begin position="84"/>
        <end position="96"/>
    </location>
</feature>